<dbReference type="InterPro" id="IPR001789">
    <property type="entry name" value="Sig_transdc_resp-reg_receiver"/>
</dbReference>
<feature type="modified residue" description="4-aspartylphosphate" evidence="2">
    <location>
        <position position="53"/>
    </location>
</feature>
<dbReference type="InterPro" id="IPR011006">
    <property type="entry name" value="CheY-like_superfamily"/>
</dbReference>
<feature type="domain" description="OmpR/PhoB-type" evidence="5">
    <location>
        <begin position="123"/>
        <end position="222"/>
    </location>
</feature>
<organism evidence="6 7">
    <name type="scientific">Microbulbifer echini</name>
    <dbReference type="NCBI Taxonomy" id="1529067"/>
    <lineage>
        <taxon>Bacteria</taxon>
        <taxon>Pseudomonadati</taxon>
        <taxon>Pseudomonadota</taxon>
        <taxon>Gammaproteobacteria</taxon>
        <taxon>Cellvibrionales</taxon>
        <taxon>Microbulbiferaceae</taxon>
        <taxon>Microbulbifer</taxon>
    </lineage>
</organism>
<dbReference type="PANTHER" id="PTHR48111">
    <property type="entry name" value="REGULATOR OF RPOS"/>
    <property type="match status" value="1"/>
</dbReference>
<evidence type="ECO:0000256" key="2">
    <source>
        <dbReference type="PROSITE-ProRule" id="PRU00169"/>
    </source>
</evidence>
<evidence type="ECO:0000259" key="4">
    <source>
        <dbReference type="PROSITE" id="PS50110"/>
    </source>
</evidence>
<dbReference type="Gene3D" id="3.40.50.2300">
    <property type="match status" value="1"/>
</dbReference>
<gene>
    <name evidence="6" type="ORF">ACCI51_07290</name>
</gene>
<feature type="DNA-binding region" description="OmpR/PhoB-type" evidence="3">
    <location>
        <begin position="123"/>
        <end position="222"/>
    </location>
</feature>
<dbReference type="SUPFAM" id="SSF46894">
    <property type="entry name" value="C-terminal effector domain of the bipartite response regulators"/>
    <property type="match status" value="1"/>
</dbReference>
<dbReference type="SUPFAM" id="SSF52172">
    <property type="entry name" value="CheY-like"/>
    <property type="match status" value="1"/>
</dbReference>
<evidence type="ECO:0000313" key="7">
    <source>
        <dbReference type="Proteomes" id="UP001569414"/>
    </source>
</evidence>
<dbReference type="PROSITE" id="PS51755">
    <property type="entry name" value="OMPR_PHOB"/>
    <property type="match status" value="1"/>
</dbReference>
<proteinExistence type="predicted"/>
<reference evidence="6 7" key="1">
    <citation type="submission" date="2024-08" db="EMBL/GenBank/DDBJ databases">
        <authorList>
            <person name="Ishaq N."/>
        </authorList>
    </citation>
    <scope>NUCLEOTIDE SEQUENCE [LARGE SCALE GENOMIC DNA]</scope>
    <source>
        <strain evidence="6 7">JCM 30400</strain>
    </source>
</reference>
<dbReference type="Gene3D" id="6.10.250.690">
    <property type="match status" value="1"/>
</dbReference>
<dbReference type="InterPro" id="IPR016032">
    <property type="entry name" value="Sig_transdc_resp-reg_C-effctor"/>
</dbReference>
<dbReference type="SMART" id="SM00862">
    <property type="entry name" value="Trans_reg_C"/>
    <property type="match status" value="1"/>
</dbReference>
<name>A0ABV4NN91_9GAMM</name>
<evidence type="ECO:0000259" key="5">
    <source>
        <dbReference type="PROSITE" id="PS51755"/>
    </source>
</evidence>
<accession>A0ABV4NN91</accession>
<dbReference type="PANTHER" id="PTHR48111:SF59">
    <property type="entry name" value="TRANSCRIPTIONAL REGULATORY PROTEIN BAER"/>
    <property type="match status" value="1"/>
</dbReference>
<dbReference type="InterPro" id="IPR001867">
    <property type="entry name" value="OmpR/PhoB-type_DNA-bd"/>
</dbReference>
<evidence type="ECO:0000313" key="6">
    <source>
        <dbReference type="EMBL" id="MFA0790346.1"/>
    </source>
</evidence>
<dbReference type="CDD" id="cd00383">
    <property type="entry name" value="trans_reg_C"/>
    <property type="match status" value="1"/>
</dbReference>
<dbReference type="Pfam" id="PF00072">
    <property type="entry name" value="Response_reg"/>
    <property type="match status" value="1"/>
</dbReference>
<evidence type="ECO:0000256" key="1">
    <source>
        <dbReference type="ARBA" id="ARBA00023125"/>
    </source>
</evidence>
<dbReference type="InterPro" id="IPR039420">
    <property type="entry name" value="WalR-like"/>
</dbReference>
<dbReference type="PROSITE" id="PS50110">
    <property type="entry name" value="RESPONSE_REGULATORY"/>
    <property type="match status" value="1"/>
</dbReference>
<dbReference type="Pfam" id="PF00486">
    <property type="entry name" value="Trans_reg_C"/>
    <property type="match status" value="1"/>
</dbReference>
<keyword evidence="2" id="KW-0597">Phosphoprotein</keyword>
<sequence>MAARILIVEDETELANLLLDYLQAADYRADILSNGNEVTAHIESHPPDLILLDLMLPGKNGLEICKEIRRYSNVPIIMMTARIEEADRLRGLEVGADDYVCKPYSPREIVARVKAVLRRTHSTGQRKSGDIQLRRNTGQLLVGGLDVGLTALEFHLFELLYSEPGRIFSREQIMDRIYSDYRVISDRTIDSHIKKVRKKIAALLPEKELIHSVYGAGYKFEVQ</sequence>
<dbReference type="EMBL" id="JBGMEL010000005">
    <property type="protein sequence ID" value="MFA0790346.1"/>
    <property type="molecule type" value="Genomic_DNA"/>
</dbReference>
<keyword evidence="7" id="KW-1185">Reference proteome</keyword>
<dbReference type="SMART" id="SM00448">
    <property type="entry name" value="REC"/>
    <property type="match status" value="1"/>
</dbReference>
<keyword evidence="1 3" id="KW-0238">DNA-binding</keyword>
<dbReference type="RefSeq" id="WP_371843136.1">
    <property type="nucleotide sequence ID" value="NZ_JBGMEL010000005.1"/>
</dbReference>
<dbReference type="Gene3D" id="1.10.10.10">
    <property type="entry name" value="Winged helix-like DNA-binding domain superfamily/Winged helix DNA-binding domain"/>
    <property type="match status" value="1"/>
</dbReference>
<dbReference type="Proteomes" id="UP001569414">
    <property type="component" value="Unassembled WGS sequence"/>
</dbReference>
<protein>
    <submittedName>
        <fullName evidence="6">Response regulator</fullName>
    </submittedName>
</protein>
<dbReference type="InterPro" id="IPR036388">
    <property type="entry name" value="WH-like_DNA-bd_sf"/>
</dbReference>
<feature type="domain" description="Response regulatory" evidence="4">
    <location>
        <begin position="4"/>
        <end position="117"/>
    </location>
</feature>
<comment type="caution">
    <text evidence="6">The sequence shown here is derived from an EMBL/GenBank/DDBJ whole genome shotgun (WGS) entry which is preliminary data.</text>
</comment>
<evidence type="ECO:0000256" key="3">
    <source>
        <dbReference type="PROSITE-ProRule" id="PRU01091"/>
    </source>
</evidence>